<feature type="transmembrane region" description="Helical" evidence="1">
    <location>
        <begin position="49"/>
        <end position="70"/>
    </location>
</feature>
<sequence length="256" mass="28254">MDKDKEVVVERDENGEEIRPLLISANSISVRAPFEWLAKGWADIKRAPVFSVTYGAVIVLIAALVFWLVYQGGHTTMLFTIGIGALLTGPVLAFGLYSISRQIELGLEPRFGYCIKESSKHMRNEMLFVLILLIWARAASMVLVFFPISDDIGIEGWLEFLAVGSIVGSFFASLVFVTSAFSLPLMLDRNTDAITSALTSINAVLNNKLAMLVWAILIVGLILLGIVTMGLGMFVIFPLIGHASWHAYRETIKQEE</sequence>
<reference evidence="2 3" key="1">
    <citation type="submission" date="2016-11" db="EMBL/GenBank/DDBJ databases">
        <title>Mixed transmission modes and dynamic genome evolution in an obligate animal-bacterial symbiosis.</title>
        <authorList>
            <person name="Russell S.L."/>
            <person name="Corbett-Detig R.B."/>
            <person name="Cavanaugh C.M."/>
        </authorList>
    </citation>
    <scope>NUCLEOTIDE SEQUENCE [LARGE SCALE GENOMIC DNA]</scope>
    <source>
        <strain evidence="2">Sp-SM6</strain>
    </source>
</reference>
<evidence type="ECO:0000256" key="1">
    <source>
        <dbReference type="SAM" id="Phobius"/>
    </source>
</evidence>
<keyword evidence="1" id="KW-0812">Transmembrane</keyword>
<dbReference type="AlphaFoldDB" id="A0A1T2LBJ4"/>
<evidence type="ECO:0000313" key="2">
    <source>
        <dbReference type="EMBL" id="OOZ42461.1"/>
    </source>
</evidence>
<feature type="transmembrane region" description="Helical" evidence="1">
    <location>
        <begin position="76"/>
        <end position="97"/>
    </location>
</feature>
<evidence type="ECO:0008006" key="4">
    <source>
        <dbReference type="Google" id="ProtNLM"/>
    </source>
</evidence>
<gene>
    <name evidence="2" type="ORF">BOW52_03115</name>
</gene>
<keyword evidence="3" id="KW-1185">Reference proteome</keyword>
<dbReference type="OrthoDB" id="5621705at2"/>
<name>A0A1T2LBJ4_9GAMM</name>
<keyword evidence="1" id="KW-1133">Transmembrane helix</keyword>
<dbReference type="InterPro" id="IPR018692">
    <property type="entry name" value="DUF2189"/>
</dbReference>
<dbReference type="EMBL" id="MPRK01000035">
    <property type="protein sequence ID" value="OOZ42461.1"/>
    <property type="molecule type" value="Genomic_DNA"/>
</dbReference>
<protein>
    <recommendedName>
        <fullName evidence="4">DUF2189 domain-containing protein</fullName>
    </recommendedName>
</protein>
<proteinExistence type="predicted"/>
<accession>A0A1T2LBJ4</accession>
<keyword evidence="1" id="KW-0472">Membrane</keyword>
<evidence type="ECO:0000313" key="3">
    <source>
        <dbReference type="Proteomes" id="UP000190198"/>
    </source>
</evidence>
<feature type="transmembrane region" description="Helical" evidence="1">
    <location>
        <begin position="209"/>
        <end position="240"/>
    </location>
</feature>
<dbReference type="Pfam" id="PF09955">
    <property type="entry name" value="DUF2189"/>
    <property type="match status" value="1"/>
</dbReference>
<dbReference type="RefSeq" id="WP_078476397.1">
    <property type="nucleotide sequence ID" value="NZ_MPRK01000035.1"/>
</dbReference>
<feature type="transmembrane region" description="Helical" evidence="1">
    <location>
        <begin position="126"/>
        <end position="148"/>
    </location>
</feature>
<comment type="caution">
    <text evidence="2">The sequence shown here is derived from an EMBL/GenBank/DDBJ whole genome shotgun (WGS) entry which is preliminary data.</text>
</comment>
<dbReference type="Proteomes" id="UP000190198">
    <property type="component" value="Unassembled WGS sequence"/>
</dbReference>
<organism evidence="2 3">
    <name type="scientific">Solemya elarraichensis gill symbiont</name>
    <dbReference type="NCBI Taxonomy" id="1918949"/>
    <lineage>
        <taxon>Bacteria</taxon>
        <taxon>Pseudomonadati</taxon>
        <taxon>Pseudomonadota</taxon>
        <taxon>Gammaproteobacteria</taxon>
        <taxon>sulfur-oxidizing symbionts</taxon>
    </lineage>
</organism>
<feature type="transmembrane region" description="Helical" evidence="1">
    <location>
        <begin position="160"/>
        <end position="188"/>
    </location>
</feature>